<evidence type="ECO:0000313" key="4">
    <source>
        <dbReference type="Proteomes" id="UP001230220"/>
    </source>
</evidence>
<dbReference type="SMART" id="SM01061">
    <property type="entry name" value="CAT_RBD"/>
    <property type="match status" value="1"/>
</dbReference>
<dbReference type="InterPro" id="IPR036634">
    <property type="entry name" value="PRD_sf"/>
</dbReference>
<gene>
    <name evidence="3" type="ORF">J2S15_001159</name>
</gene>
<comment type="caution">
    <text evidence="3">The sequence shown here is derived from an EMBL/GenBank/DDBJ whole genome shotgun (WGS) entry which is preliminary data.</text>
</comment>
<dbReference type="PANTHER" id="PTHR30185:SF15">
    <property type="entry name" value="CRYPTIC BETA-GLUCOSIDE BGL OPERON ANTITERMINATOR"/>
    <property type="match status" value="1"/>
</dbReference>
<evidence type="ECO:0000256" key="1">
    <source>
        <dbReference type="ARBA" id="ARBA00022737"/>
    </source>
</evidence>
<dbReference type="InterPro" id="IPR011608">
    <property type="entry name" value="PRD"/>
</dbReference>
<dbReference type="InterPro" id="IPR036650">
    <property type="entry name" value="CAT_RNA-bd_dom_sf"/>
</dbReference>
<dbReference type="SUPFAM" id="SSF63520">
    <property type="entry name" value="PTS-regulatory domain, PRD"/>
    <property type="match status" value="2"/>
</dbReference>
<reference evidence="3 4" key="1">
    <citation type="submission" date="2023-07" db="EMBL/GenBank/DDBJ databases">
        <title>Genomic Encyclopedia of Type Strains, Phase IV (KMG-IV): sequencing the most valuable type-strain genomes for metagenomic binning, comparative biology and taxonomic classification.</title>
        <authorList>
            <person name="Goeker M."/>
        </authorList>
    </citation>
    <scope>NUCLEOTIDE SEQUENCE [LARGE SCALE GENOMIC DNA]</scope>
    <source>
        <strain evidence="3 4">DSM 16784</strain>
    </source>
</reference>
<sequence length="272" mass="30921">MKIIRKINTSAAIALDSNGEEIVVIGKGIGFPPVPYELTDLSKIERTFYDVNSRYFGVIGTLPQPIIIASAEIVEMAEMELGSNLNPSLPFTLADHLNFAVERLRKGMNLTNAIAYDIRHFYPNEVKIGDKALIILKERANITLPENEAINIALHLINAESNVDDINAVMKTTKILDEIEGIVKKCLNIQIDNQTYEYSRFIAHLRYLIQRLSTDKHAEVKNRMMLATLAKEYPEIQRCANEVASYLEGTWGWKCNDDEILYLMLHINRIKQ</sequence>
<dbReference type="SUPFAM" id="SSF50151">
    <property type="entry name" value="SacY-like RNA-binding domain"/>
    <property type="match status" value="1"/>
</dbReference>
<dbReference type="PROSITE" id="PS51372">
    <property type="entry name" value="PRD_2"/>
    <property type="match status" value="2"/>
</dbReference>
<dbReference type="InterPro" id="IPR004341">
    <property type="entry name" value="CAT_RNA-bd_dom"/>
</dbReference>
<dbReference type="Pfam" id="PF00874">
    <property type="entry name" value="PRD"/>
    <property type="match status" value="2"/>
</dbReference>
<dbReference type="RefSeq" id="WP_307406316.1">
    <property type="nucleotide sequence ID" value="NZ_JAUSUR010000001.1"/>
</dbReference>
<dbReference type="Pfam" id="PF03123">
    <property type="entry name" value="CAT_RBD"/>
    <property type="match status" value="1"/>
</dbReference>
<dbReference type="Proteomes" id="UP001230220">
    <property type="component" value="Unassembled WGS sequence"/>
</dbReference>
<dbReference type="Gene3D" id="2.30.24.10">
    <property type="entry name" value="CAT RNA-binding domain"/>
    <property type="match status" value="1"/>
</dbReference>
<name>A0ABU0E127_9FIRM</name>
<protein>
    <submittedName>
        <fullName evidence="3">Beta-glucoside operon transcriptional antiterminator</fullName>
    </submittedName>
</protein>
<dbReference type="Gene3D" id="1.10.1790.10">
    <property type="entry name" value="PRD domain"/>
    <property type="match status" value="2"/>
</dbReference>
<dbReference type="InterPro" id="IPR050661">
    <property type="entry name" value="BglG_antiterminators"/>
</dbReference>
<organism evidence="3 4">
    <name type="scientific">Breznakia pachnodae</name>
    <dbReference type="NCBI Taxonomy" id="265178"/>
    <lineage>
        <taxon>Bacteria</taxon>
        <taxon>Bacillati</taxon>
        <taxon>Bacillota</taxon>
        <taxon>Erysipelotrichia</taxon>
        <taxon>Erysipelotrichales</taxon>
        <taxon>Erysipelotrichaceae</taxon>
        <taxon>Breznakia</taxon>
    </lineage>
</organism>
<keyword evidence="4" id="KW-1185">Reference proteome</keyword>
<keyword evidence="1" id="KW-0677">Repeat</keyword>
<feature type="domain" description="PRD" evidence="2">
    <location>
        <begin position="61"/>
        <end position="166"/>
    </location>
</feature>
<dbReference type="PANTHER" id="PTHR30185">
    <property type="entry name" value="CRYPTIC BETA-GLUCOSIDE BGL OPERON ANTITERMINATOR"/>
    <property type="match status" value="1"/>
</dbReference>
<proteinExistence type="predicted"/>
<evidence type="ECO:0000313" key="3">
    <source>
        <dbReference type="EMBL" id="MDQ0360428.1"/>
    </source>
</evidence>
<dbReference type="EMBL" id="JAUSUR010000001">
    <property type="protein sequence ID" value="MDQ0360428.1"/>
    <property type="molecule type" value="Genomic_DNA"/>
</dbReference>
<accession>A0ABU0E127</accession>
<evidence type="ECO:0000259" key="2">
    <source>
        <dbReference type="PROSITE" id="PS51372"/>
    </source>
</evidence>
<feature type="domain" description="PRD" evidence="2">
    <location>
        <begin position="167"/>
        <end position="272"/>
    </location>
</feature>